<evidence type="ECO:0000259" key="5">
    <source>
        <dbReference type="PROSITE" id="PS51635"/>
    </source>
</evidence>
<organism evidence="6 7">
    <name type="scientific">Mycena belliarum</name>
    <dbReference type="NCBI Taxonomy" id="1033014"/>
    <lineage>
        <taxon>Eukaryota</taxon>
        <taxon>Fungi</taxon>
        <taxon>Dikarya</taxon>
        <taxon>Basidiomycota</taxon>
        <taxon>Agaricomycotina</taxon>
        <taxon>Agaricomycetes</taxon>
        <taxon>Agaricomycetidae</taxon>
        <taxon>Agaricales</taxon>
        <taxon>Marasmiineae</taxon>
        <taxon>Mycenaceae</taxon>
        <taxon>Mycena</taxon>
    </lineage>
</organism>
<dbReference type="GO" id="GO:0047499">
    <property type="term" value="F:calcium-independent phospholipase A2 activity"/>
    <property type="evidence" value="ECO:0007669"/>
    <property type="project" value="TreeGrafter"/>
</dbReference>
<dbReference type="AlphaFoldDB" id="A0AAD6TU85"/>
<dbReference type="CDD" id="cd07216">
    <property type="entry name" value="Pat17_PNPLA8_PNPLA9_like3"/>
    <property type="match status" value="1"/>
</dbReference>
<proteinExistence type="predicted"/>
<evidence type="ECO:0000256" key="1">
    <source>
        <dbReference type="ARBA" id="ARBA00022801"/>
    </source>
</evidence>
<evidence type="ECO:0000256" key="4">
    <source>
        <dbReference type="PROSITE-ProRule" id="PRU01161"/>
    </source>
</evidence>
<dbReference type="PANTHER" id="PTHR24185:SF1">
    <property type="entry name" value="CALCIUM-INDEPENDENT PHOSPHOLIPASE A2-GAMMA"/>
    <property type="match status" value="1"/>
</dbReference>
<dbReference type="Proteomes" id="UP001222325">
    <property type="component" value="Unassembled WGS sequence"/>
</dbReference>
<evidence type="ECO:0000313" key="6">
    <source>
        <dbReference type="EMBL" id="KAJ7077531.1"/>
    </source>
</evidence>
<dbReference type="EMBL" id="JARJCN010000072">
    <property type="protein sequence ID" value="KAJ7077531.1"/>
    <property type="molecule type" value="Genomic_DNA"/>
</dbReference>
<comment type="caution">
    <text evidence="6">The sequence shown here is derived from an EMBL/GenBank/DDBJ whole genome shotgun (WGS) entry which is preliminary data.</text>
</comment>
<dbReference type="GO" id="GO:0019369">
    <property type="term" value="P:arachidonate metabolic process"/>
    <property type="evidence" value="ECO:0007669"/>
    <property type="project" value="TreeGrafter"/>
</dbReference>
<name>A0AAD6TU85_9AGAR</name>
<dbReference type="PROSITE" id="PS51635">
    <property type="entry name" value="PNPLA"/>
    <property type="match status" value="1"/>
</dbReference>
<keyword evidence="3 4" id="KW-0443">Lipid metabolism</keyword>
<accession>A0AAD6TU85</accession>
<keyword evidence="1 4" id="KW-0378">Hydrolase</keyword>
<dbReference type="InterPro" id="IPR002641">
    <property type="entry name" value="PNPLA_dom"/>
</dbReference>
<reference evidence="6" key="1">
    <citation type="submission" date="2023-03" db="EMBL/GenBank/DDBJ databases">
        <title>Massive genome expansion in bonnet fungi (Mycena s.s.) driven by repeated elements and novel gene families across ecological guilds.</title>
        <authorList>
            <consortium name="Lawrence Berkeley National Laboratory"/>
            <person name="Harder C.B."/>
            <person name="Miyauchi S."/>
            <person name="Viragh M."/>
            <person name="Kuo A."/>
            <person name="Thoen E."/>
            <person name="Andreopoulos B."/>
            <person name="Lu D."/>
            <person name="Skrede I."/>
            <person name="Drula E."/>
            <person name="Henrissat B."/>
            <person name="Morin E."/>
            <person name="Kohler A."/>
            <person name="Barry K."/>
            <person name="LaButti K."/>
            <person name="Morin E."/>
            <person name="Salamov A."/>
            <person name="Lipzen A."/>
            <person name="Mereny Z."/>
            <person name="Hegedus B."/>
            <person name="Baldrian P."/>
            <person name="Stursova M."/>
            <person name="Weitz H."/>
            <person name="Taylor A."/>
            <person name="Grigoriev I.V."/>
            <person name="Nagy L.G."/>
            <person name="Martin F."/>
            <person name="Kauserud H."/>
        </authorList>
    </citation>
    <scope>NUCLEOTIDE SEQUENCE</scope>
    <source>
        <strain evidence="6">CBHHK173m</strain>
    </source>
</reference>
<dbReference type="Gene3D" id="3.40.1090.10">
    <property type="entry name" value="Cytosolic phospholipase A2 catalytic domain"/>
    <property type="match status" value="1"/>
</dbReference>
<keyword evidence="2 4" id="KW-0442">Lipid degradation</keyword>
<feature type="short sequence motif" description="GXSXG" evidence="4">
    <location>
        <begin position="56"/>
        <end position="60"/>
    </location>
</feature>
<feature type="short sequence motif" description="DGA/G" evidence="4">
    <location>
        <begin position="200"/>
        <end position="202"/>
    </location>
</feature>
<sequence length="351" mass="38863">MSISPPDGVRVLSFDGGGIRGLSSLLILQRIMYRIKEDNHLEKVPKPCEYFDMMCGTSTGGMIALMLGRLQMSIEEAIDAYDSLAQFVFSETKPTWKDGRYKASRLEAAIKKIVEEKSESQNADEPMKDSRTGDAICKTFVCAHSAVTMRANIAHLFRTYDSPNEPAATCAIWQAARATSAAPTFFKRIELGKPPQPFIDGGLGRNNPTSALLDEAKVVFPNRRIACVVSIGTGQLKGPTIPKPSGIQRFFPTDVVEAMIKIATECETTHEEIVKRFDGMKGVYFRFNVEQGMQDIKLEEWGRLGEVTAHTDSYTSGTEVSRKLEEAVRVLQEPVGRVSTAELHVEMLDIC</sequence>
<dbReference type="GO" id="GO:0016042">
    <property type="term" value="P:lipid catabolic process"/>
    <property type="evidence" value="ECO:0007669"/>
    <property type="project" value="UniProtKB-UniRule"/>
</dbReference>
<feature type="active site" description="Proton acceptor" evidence="4">
    <location>
        <position position="200"/>
    </location>
</feature>
<keyword evidence="7" id="KW-1185">Reference proteome</keyword>
<dbReference type="Pfam" id="PF01734">
    <property type="entry name" value="Patatin"/>
    <property type="match status" value="1"/>
</dbReference>
<dbReference type="InterPro" id="IPR016035">
    <property type="entry name" value="Acyl_Trfase/lysoPLipase"/>
</dbReference>
<feature type="active site" description="Nucleophile" evidence="4">
    <location>
        <position position="58"/>
    </location>
</feature>
<protein>
    <submittedName>
        <fullName evidence="6">FabD/lysophospholipase-like protein</fullName>
    </submittedName>
</protein>
<dbReference type="SUPFAM" id="SSF52151">
    <property type="entry name" value="FabD/lysophospholipase-like"/>
    <property type="match status" value="1"/>
</dbReference>
<evidence type="ECO:0000313" key="7">
    <source>
        <dbReference type="Proteomes" id="UP001222325"/>
    </source>
</evidence>
<dbReference type="GO" id="GO:0016020">
    <property type="term" value="C:membrane"/>
    <property type="evidence" value="ECO:0007669"/>
    <property type="project" value="TreeGrafter"/>
</dbReference>
<dbReference type="GO" id="GO:0046486">
    <property type="term" value="P:glycerolipid metabolic process"/>
    <property type="evidence" value="ECO:0007669"/>
    <property type="project" value="UniProtKB-ARBA"/>
</dbReference>
<dbReference type="PANTHER" id="PTHR24185">
    <property type="entry name" value="CALCIUM-INDEPENDENT PHOSPHOLIPASE A2-GAMMA"/>
    <property type="match status" value="1"/>
</dbReference>
<evidence type="ECO:0000256" key="2">
    <source>
        <dbReference type="ARBA" id="ARBA00022963"/>
    </source>
</evidence>
<feature type="domain" description="PNPLA" evidence="5">
    <location>
        <begin position="12"/>
        <end position="213"/>
    </location>
</feature>
<gene>
    <name evidence="6" type="ORF">B0H15DRAFT_861580</name>
</gene>
<feature type="short sequence motif" description="GXGXXG" evidence="4">
    <location>
        <begin position="16"/>
        <end position="21"/>
    </location>
</feature>
<evidence type="ECO:0000256" key="3">
    <source>
        <dbReference type="ARBA" id="ARBA00023098"/>
    </source>
</evidence>